<evidence type="ECO:0000256" key="6">
    <source>
        <dbReference type="ARBA" id="ARBA00022801"/>
    </source>
</evidence>
<dbReference type="FunFam" id="3.40.50.10810:FF:000021">
    <property type="entry name" value="DNA repair and recombination protein RAD54"/>
    <property type="match status" value="1"/>
</dbReference>
<reference evidence="14 15" key="1">
    <citation type="journal article" date="2022" name="Nat. Genet.">
        <title>Improved pea reference genome and pan-genome highlight genomic features and evolutionary characteristics.</title>
        <authorList>
            <person name="Yang T."/>
            <person name="Liu R."/>
            <person name="Luo Y."/>
            <person name="Hu S."/>
            <person name="Wang D."/>
            <person name="Wang C."/>
            <person name="Pandey M.K."/>
            <person name="Ge S."/>
            <person name="Xu Q."/>
            <person name="Li N."/>
            <person name="Li G."/>
            <person name="Huang Y."/>
            <person name="Saxena R.K."/>
            <person name="Ji Y."/>
            <person name="Li M."/>
            <person name="Yan X."/>
            <person name="He Y."/>
            <person name="Liu Y."/>
            <person name="Wang X."/>
            <person name="Xiang C."/>
            <person name="Varshney R.K."/>
            <person name="Ding H."/>
            <person name="Gao S."/>
            <person name="Zong X."/>
        </authorList>
    </citation>
    <scope>NUCLEOTIDE SEQUENCE [LARGE SCALE GENOMIC DNA]</scope>
    <source>
        <strain evidence="14 15">cv. Zhongwan 6</strain>
    </source>
</reference>
<proteinExistence type="inferred from homology"/>
<dbReference type="CDD" id="cd18793">
    <property type="entry name" value="SF2_C_SNF"/>
    <property type="match status" value="1"/>
</dbReference>
<evidence type="ECO:0000259" key="13">
    <source>
        <dbReference type="PROSITE" id="PS51194"/>
    </source>
</evidence>
<evidence type="ECO:0000313" key="15">
    <source>
        <dbReference type="Proteomes" id="UP001058974"/>
    </source>
</evidence>
<dbReference type="AlphaFoldDB" id="A0A9D4XLK4"/>
<dbReference type="Pfam" id="PF00271">
    <property type="entry name" value="Helicase_C"/>
    <property type="match status" value="1"/>
</dbReference>
<dbReference type="Gene3D" id="3.40.50.10810">
    <property type="entry name" value="Tandem AAA-ATPase domain"/>
    <property type="match status" value="1"/>
</dbReference>
<keyword evidence="15" id="KW-1185">Reference proteome</keyword>
<evidence type="ECO:0000256" key="2">
    <source>
        <dbReference type="ARBA" id="ARBA00007025"/>
    </source>
</evidence>
<evidence type="ECO:0000256" key="9">
    <source>
        <dbReference type="ARBA" id="ARBA00023242"/>
    </source>
</evidence>
<dbReference type="EMBL" id="JAMSHJ010000004">
    <property type="protein sequence ID" value="KAI5423598.1"/>
    <property type="molecule type" value="Genomic_DNA"/>
</dbReference>
<dbReference type="PANTHER" id="PTHR45629">
    <property type="entry name" value="SNF2/RAD54 FAMILY MEMBER"/>
    <property type="match status" value="1"/>
</dbReference>
<dbReference type="GO" id="GO:0051301">
    <property type="term" value="P:cell division"/>
    <property type="evidence" value="ECO:0007669"/>
    <property type="project" value="UniProtKB-KW"/>
</dbReference>
<feature type="domain" description="Helicase C-terminal" evidence="13">
    <location>
        <begin position="559"/>
        <end position="722"/>
    </location>
</feature>
<dbReference type="PROSITE" id="PS51194">
    <property type="entry name" value="HELICASE_CTER"/>
    <property type="match status" value="1"/>
</dbReference>
<evidence type="ECO:0000256" key="7">
    <source>
        <dbReference type="ARBA" id="ARBA00023125"/>
    </source>
</evidence>
<dbReference type="CDD" id="cd18004">
    <property type="entry name" value="DEXHc_RAD54"/>
    <property type="match status" value="1"/>
</dbReference>
<evidence type="ECO:0000256" key="3">
    <source>
        <dbReference type="ARBA" id="ARBA00022618"/>
    </source>
</evidence>
<comment type="similarity">
    <text evidence="2">Belongs to the SNF2/RAD54 helicase family.</text>
</comment>
<dbReference type="SMART" id="SM00487">
    <property type="entry name" value="DEXDc"/>
    <property type="match status" value="1"/>
</dbReference>
<keyword evidence="10" id="KW-0131">Cell cycle</keyword>
<keyword evidence="6" id="KW-0378">Hydrolase</keyword>
<dbReference type="InterPro" id="IPR001650">
    <property type="entry name" value="Helicase_C-like"/>
</dbReference>
<dbReference type="Gramene" id="Psat04G0650700-T1">
    <property type="protein sequence ID" value="KAI5423598.1"/>
    <property type="gene ID" value="KIW84_046507"/>
</dbReference>
<gene>
    <name evidence="14" type="ORF">KIW84_046507</name>
</gene>
<evidence type="ECO:0000256" key="8">
    <source>
        <dbReference type="ARBA" id="ARBA00023204"/>
    </source>
</evidence>
<dbReference type="InterPro" id="IPR050496">
    <property type="entry name" value="SNF2_RAD54_helicase_repair"/>
</dbReference>
<keyword evidence="4" id="KW-0227">DNA damage</keyword>
<evidence type="ECO:0000259" key="12">
    <source>
        <dbReference type="PROSITE" id="PS51192"/>
    </source>
</evidence>
<keyword evidence="3" id="KW-0132">Cell division</keyword>
<evidence type="ECO:0000256" key="10">
    <source>
        <dbReference type="ARBA" id="ARBA00023306"/>
    </source>
</evidence>
<dbReference type="FunFam" id="1.20.120.850:FF:000028">
    <property type="entry name" value="Predicted protein"/>
    <property type="match status" value="1"/>
</dbReference>
<dbReference type="Pfam" id="PF00176">
    <property type="entry name" value="SNF2-rel_dom"/>
    <property type="match status" value="1"/>
</dbReference>
<dbReference type="InterPro" id="IPR038718">
    <property type="entry name" value="SNF2-like_sf"/>
</dbReference>
<keyword evidence="7" id="KW-0238">DNA-binding</keyword>
<dbReference type="Gene3D" id="1.20.120.850">
    <property type="entry name" value="SWI2/SNF2 ATPases, N-terminal domain"/>
    <property type="match status" value="1"/>
</dbReference>
<dbReference type="GO" id="GO:0005634">
    <property type="term" value="C:nucleus"/>
    <property type="evidence" value="ECO:0007669"/>
    <property type="project" value="UniProtKB-SubCell"/>
</dbReference>
<keyword evidence="8" id="KW-0234">DNA repair</keyword>
<dbReference type="Proteomes" id="UP001058974">
    <property type="component" value="Chromosome 4"/>
</dbReference>
<dbReference type="GO" id="GO:0015616">
    <property type="term" value="F:DNA translocase activity"/>
    <property type="evidence" value="ECO:0007669"/>
    <property type="project" value="TreeGrafter"/>
</dbReference>
<accession>A0A9D4XLK4</accession>
<organism evidence="14 15">
    <name type="scientific">Pisum sativum</name>
    <name type="common">Garden pea</name>
    <name type="synonym">Lathyrus oleraceus</name>
    <dbReference type="NCBI Taxonomy" id="3888"/>
    <lineage>
        <taxon>Eukaryota</taxon>
        <taxon>Viridiplantae</taxon>
        <taxon>Streptophyta</taxon>
        <taxon>Embryophyta</taxon>
        <taxon>Tracheophyta</taxon>
        <taxon>Spermatophyta</taxon>
        <taxon>Magnoliopsida</taxon>
        <taxon>eudicotyledons</taxon>
        <taxon>Gunneridae</taxon>
        <taxon>Pentapetalae</taxon>
        <taxon>rosids</taxon>
        <taxon>fabids</taxon>
        <taxon>Fabales</taxon>
        <taxon>Fabaceae</taxon>
        <taxon>Papilionoideae</taxon>
        <taxon>50 kb inversion clade</taxon>
        <taxon>NPAAA clade</taxon>
        <taxon>Hologalegina</taxon>
        <taxon>IRL clade</taxon>
        <taxon>Fabeae</taxon>
        <taxon>Lathyrus</taxon>
    </lineage>
</organism>
<dbReference type="SMART" id="SM00490">
    <property type="entry name" value="HELICc"/>
    <property type="match status" value="1"/>
</dbReference>
<dbReference type="InterPro" id="IPR000330">
    <property type="entry name" value="SNF2_N"/>
</dbReference>
<keyword evidence="9" id="KW-0539">Nucleus</keyword>
<evidence type="ECO:0000256" key="4">
    <source>
        <dbReference type="ARBA" id="ARBA00022763"/>
    </source>
</evidence>
<dbReference type="GO" id="GO:0003677">
    <property type="term" value="F:DNA binding"/>
    <property type="evidence" value="ECO:0007669"/>
    <property type="project" value="UniProtKB-KW"/>
</dbReference>
<dbReference type="GO" id="GO:0007131">
    <property type="term" value="P:reciprocal meiotic recombination"/>
    <property type="evidence" value="ECO:0007669"/>
    <property type="project" value="TreeGrafter"/>
</dbReference>
<feature type="region of interest" description="Disordered" evidence="11">
    <location>
        <begin position="1"/>
        <end position="27"/>
    </location>
</feature>
<evidence type="ECO:0000313" key="14">
    <source>
        <dbReference type="EMBL" id="KAI5423598.1"/>
    </source>
</evidence>
<dbReference type="GO" id="GO:0071248">
    <property type="term" value="P:cellular response to metal ion"/>
    <property type="evidence" value="ECO:0007669"/>
    <property type="project" value="EnsemblPlants"/>
</dbReference>
<dbReference type="GO" id="GO:0071480">
    <property type="term" value="P:cellular response to gamma radiation"/>
    <property type="evidence" value="ECO:0007669"/>
    <property type="project" value="EnsemblPlants"/>
</dbReference>
<evidence type="ECO:0000256" key="1">
    <source>
        <dbReference type="ARBA" id="ARBA00004123"/>
    </source>
</evidence>
<dbReference type="SUPFAM" id="SSF52540">
    <property type="entry name" value="P-loop containing nucleoside triphosphate hydrolases"/>
    <property type="match status" value="2"/>
</dbReference>
<dbReference type="PANTHER" id="PTHR45629:SF7">
    <property type="entry name" value="DNA EXCISION REPAIR PROTEIN ERCC-6-RELATED"/>
    <property type="match status" value="1"/>
</dbReference>
<protein>
    <submittedName>
        <fullName evidence="14">Protein CHROMATIN REMODELING 25</fullName>
    </submittedName>
</protein>
<keyword evidence="5" id="KW-0498">Mitosis</keyword>
<dbReference type="GO" id="GO:0051701">
    <property type="term" value="P:biological process involved in interaction with host"/>
    <property type="evidence" value="ECO:0007669"/>
    <property type="project" value="EnsemblPlants"/>
</dbReference>
<evidence type="ECO:0000256" key="5">
    <source>
        <dbReference type="ARBA" id="ARBA00022776"/>
    </source>
</evidence>
<dbReference type="GO" id="GO:0045003">
    <property type="term" value="P:double-strand break repair via synthesis-dependent strand annealing"/>
    <property type="evidence" value="ECO:0007669"/>
    <property type="project" value="EnsemblPlants"/>
</dbReference>
<feature type="compositionally biased region" description="Acidic residues" evidence="11">
    <location>
        <begin position="15"/>
        <end position="27"/>
    </location>
</feature>
<dbReference type="InterPro" id="IPR014001">
    <property type="entry name" value="Helicase_ATP-bd"/>
</dbReference>
<sequence length="958" mass="107060">MEDQEELLSSSSSDFDSDSDSGDSEIEVEQLKSQNVEALVKGNLIVKRQSLLPRVLSVGTSGAAVCRKPFKPPSDAAYTNNQDLSRRLSARKRFVPWGSTTPIPIPIPNPTPSPLLDFNLNVPLPDEEPKPSSLPPGIDPLVLWQPPHEDPPHSSFTPISVDTLLVRFLRPHQREGVQFMFDCVAGLCDTPDINGCILADDMGLGKTLQSITLLYTLICQGFHGNPMVTKAIIVTPTSLVSNWEAEIKKWVGERIRLVALCETTREDVISGINSFTSPRSNLQVLIVSYETFRMHSSKFIDSGSCDLLICDEAHRLKNDQTITNRALAALPCKRRVLLSGTPLQNDLDEFFAMVNFTNPGVLGPIAHFRRYFEAPIICGREPAATAEEKKLGAERTAELSAKVNQFILRRTNALLSNHLPPKIVEVVCCKLTPLQSDLYKHFIQSKNVKRVINEEVKQSKILAYITALKKLCNHPKLIYDTIRSGSPGTSGFENCIRFFPPNMSSGRSGSWTGGHGGWVELSGKMQVLARLLAQLRQRTNDRIVLVSNYTQACGSKKSYVMELFFNSRFRLVANQHNCLMELAEETLDLFAQLCREQRYPHLRLDGATSISKRQKLVNCLNDPSKDEFVFLLSSKAGGCGLNLIGANRLVLFDPDWNPANDKQAAARVWRDGQKKRVYIYRFLSAGTIEEKVYQRQMSKEGLQKVIQREQNDSVAAQGNFLSTEDLRNLFTFDENVKSDIHENMRCSRCQTYDDPQDTDVLSTMINSEHDDDETSDIGGFAEIAGCLGNLKRSEKQVGNPLEEDLSSWGHHFFPTSVPDGILQASAGDEVTFVFTNQVDGKLVPVDSISPKVQKKELHRPRRNVERKSTPFSLHNKLVPLRSASHSSSIAWKKEATNCERITKKVDIDVALNTEHSLVNEISGQKRSCPADINDEHSLLNEVSQKKTCHVVISDDDFE</sequence>
<comment type="subcellular location">
    <subcellularLocation>
        <location evidence="1">Nucleus</location>
    </subcellularLocation>
</comment>
<dbReference type="InterPro" id="IPR027417">
    <property type="entry name" value="P-loop_NTPase"/>
</dbReference>
<feature type="domain" description="Helicase ATP-binding" evidence="12">
    <location>
        <begin position="187"/>
        <end position="360"/>
    </location>
</feature>
<dbReference type="Gene3D" id="3.40.50.300">
    <property type="entry name" value="P-loop containing nucleotide triphosphate hydrolases"/>
    <property type="match status" value="1"/>
</dbReference>
<evidence type="ECO:0000256" key="11">
    <source>
        <dbReference type="SAM" id="MobiDB-lite"/>
    </source>
</evidence>
<name>A0A9D4XLK4_PEA</name>
<dbReference type="GO" id="GO:0016787">
    <property type="term" value="F:hydrolase activity"/>
    <property type="evidence" value="ECO:0007669"/>
    <property type="project" value="UniProtKB-KW"/>
</dbReference>
<dbReference type="PROSITE" id="PS51192">
    <property type="entry name" value="HELICASE_ATP_BIND_1"/>
    <property type="match status" value="1"/>
</dbReference>
<dbReference type="InterPro" id="IPR049730">
    <property type="entry name" value="SNF2/RAD54-like_C"/>
</dbReference>
<comment type="caution">
    <text evidence="14">The sequence shown here is derived from an EMBL/GenBank/DDBJ whole genome shotgun (WGS) entry which is preliminary data.</text>
</comment>
<dbReference type="GO" id="GO:0005524">
    <property type="term" value="F:ATP binding"/>
    <property type="evidence" value="ECO:0007669"/>
    <property type="project" value="InterPro"/>
</dbReference>